<feature type="domain" description="Major facilitator superfamily (MFS) profile" evidence="5">
    <location>
        <begin position="11"/>
        <end position="389"/>
    </location>
</feature>
<feature type="transmembrane region" description="Helical" evidence="4">
    <location>
        <begin position="106"/>
        <end position="126"/>
    </location>
</feature>
<dbReference type="Gene3D" id="1.20.1250.20">
    <property type="entry name" value="MFS general substrate transporter like domains"/>
    <property type="match status" value="2"/>
</dbReference>
<feature type="transmembrane region" description="Helical" evidence="4">
    <location>
        <begin position="51"/>
        <end position="70"/>
    </location>
</feature>
<name>A0ABN1K629_9BURK</name>
<keyword evidence="3 4" id="KW-0472">Membrane</keyword>
<feature type="transmembrane region" description="Helical" evidence="4">
    <location>
        <begin position="249"/>
        <end position="265"/>
    </location>
</feature>
<feature type="transmembrane region" description="Helical" evidence="4">
    <location>
        <begin position="300"/>
        <end position="323"/>
    </location>
</feature>
<dbReference type="SUPFAM" id="SSF103473">
    <property type="entry name" value="MFS general substrate transporter"/>
    <property type="match status" value="1"/>
</dbReference>
<evidence type="ECO:0000313" key="7">
    <source>
        <dbReference type="Proteomes" id="UP001500279"/>
    </source>
</evidence>
<feature type="transmembrane region" description="Helical" evidence="4">
    <location>
        <begin position="166"/>
        <end position="185"/>
    </location>
</feature>
<dbReference type="InterPro" id="IPR020846">
    <property type="entry name" value="MFS_dom"/>
</dbReference>
<accession>A0ABN1K629</accession>
<proteinExistence type="predicted"/>
<dbReference type="Proteomes" id="UP001500279">
    <property type="component" value="Unassembled WGS sequence"/>
</dbReference>
<keyword evidence="7" id="KW-1185">Reference proteome</keyword>
<evidence type="ECO:0000256" key="2">
    <source>
        <dbReference type="ARBA" id="ARBA00022989"/>
    </source>
</evidence>
<feature type="transmembrane region" description="Helical" evidence="4">
    <location>
        <begin position="138"/>
        <end position="160"/>
    </location>
</feature>
<dbReference type="EMBL" id="BAAAEW010000022">
    <property type="protein sequence ID" value="GAA0755283.1"/>
    <property type="molecule type" value="Genomic_DNA"/>
</dbReference>
<sequence length="394" mass="41212">MGGSKPLQPWQVITGGLSALVLTVGLARFAYTPLLPELQVQTGLSDRNAGLLAAVNYAGYMSGTLLAAWIDDARWRHRLYSAGLLLAVLSTAAFGLGDWWPGWLMLRYLGGLCGAAGMLLGSGLVLNWLMRAGRRPELGLHFMGIGVGVVVSALACWAFTRWWPGWQAHWLALGGVGLVFLLPAWRWRPPVPPAAPPAHAASDGGGPSLRWLLLMSASYFAAGWGFVVSATFTVTIVEREPALAGHGPLAWALVGLTALPTVFLWDRIARRIGEQRALLIAFGVQAVAVLLPALSGTLAAALLSAIGYGATFVGIVSLTLALVGRRSPHNPGKAMARLTLSYGAAQIAAPALSGAMAQASGSFHGALYLTAAVLAMGMVLLACLPKSGGAPTRR</sequence>
<dbReference type="Pfam" id="PF06779">
    <property type="entry name" value="MFS_4"/>
    <property type="match status" value="1"/>
</dbReference>
<feature type="transmembrane region" description="Helical" evidence="4">
    <location>
        <begin position="12"/>
        <end position="31"/>
    </location>
</feature>
<dbReference type="RefSeq" id="WP_231011928.1">
    <property type="nucleotide sequence ID" value="NZ_BAAAEW010000022.1"/>
</dbReference>
<reference evidence="6 7" key="1">
    <citation type="journal article" date="2019" name="Int. J. Syst. Evol. Microbiol.">
        <title>The Global Catalogue of Microorganisms (GCM) 10K type strain sequencing project: providing services to taxonomists for standard genome sequencing and annotation.</title>
        <authorList>
            <consortium name="The Broad Institute Genomics Platform"/>
            <consortium name="The Broad Institute Genome Sequencing Center for Infectious Disease"/>
            <person name="Wu L."/>
            <person name="Ma J."/>
        </authorList>
    </citation>
    <scope>NUCLEOTIDE SEQUENCE [LARGE SCALE GENOMIC DNA]</scope>
    <source>
        <strain evidence="6 7">JCM 15503</strain>
    </source>
</reference>
<gene>
    <name evidence="6" type="ORF">GCM10009107_32610</name>
</gene>
<evidence type="ECO:0000256" key="1">
    <source>
        <dbReference type="ARBA" id="ARBA00022692"/>
    </source>
</evidence>
<evidence type="ECO:0000259" key="5">
    <source>
        <dbReference type="PROSITE" id="PS50850"/>
    </source>
</evidence>
<dbReference type="InterPro" id="IPR010645">
    <property type="entry name" value="MFS_4"/>
</dbReference>
<dbReference type="PANTHER" id="PTHR23537">
    <property type="match status" value="1"/>
</dbReference>
<evidence type="ECO:0000256" key="4">
    <source>
        <dbReference type="SAM" id="Phobius"/>
    </source>
</evidence>
<dbReference type="PANTHER" id="PTHR23537:SF1">
    <property type="entry name" value="SUGAR TRANSPORTER"/>
    <property type="match status" value="1"/>
</dbReference>
<feature type="transmembrane region" description="Helical" evidence="4">
    <location>
        <begin position="363"/>
        <end position="384"/>
    </location>
</feature>
<feature type="transmembrane region" description="Helical" evidence="4">
    <location>
        <begin position="277"/>
        <end position="294"/>
    </location>
</feature>
<feature type="transmembrane region" description="Helical" evidence="4">
    <location>
        <begin position="211"/>
        <end position="237"/>
    </location>
</feature>
<dbReference type="PROSITE" id="PS50850">
    <property type="entry name" value="MFS"/>
    <property type="match status" value="1"/>
</dbReference>
<comment type="caution">
    <text evidence="6">The sequence shown here is derived from an EMBL/GenBank/DDBJ whole genome shotgun (WGS) entry which is preliminary data.</text>
</comment>
<feature type="transmembrane region" description="Helical" evidence="4">
    <location>
        <begin position="335"/>
        <end position="357"/>
    </location>
</feature>
<dbReference type="InterPro" id="IPR036259">
    <property type="entry name" value="MFS_trans_sf"/>
</dbReference>
<keyword evidence="1 4" id="KW-0812">Transmembrane</keyword>
<evidence type="ECO:0000313" key="6">
    <source>
        <dbReference type="EMBL" id="GAA0755283.1"/>
    </source>
</evidence>
<keyword evidence="2 4" id="KW-1133">Transmembrane helix</keyword>
<evidence type="ECO:0000256" key="3">
    <source>
        <dbReference type="ARBA" id="ARBA00023136"/>
    </source>
</evidence>
<organism evidence="6 7">
    <name type="scientific">Ideonella azotifigens</name>
    <dbReference type="NCBI Taxonomy" id="513160"/>
    <lineage>
        <taxon>Bacteria</taxon>
        <taxon>Pseudomonadati</taxon>
        <taxon>Pseudomonadota</taxon>
        <taxon>Betaproteobacteria</taxon>
        <taxon>Burkholderiales</taxon>
        <taxon>Sphaerotilaceae</taxon>
        <taxon>Ideonella</taxon>
    </lineage>
</organism>
<protein>
    <submittedName>
        <fullName evidence="6">YbfB/YjiJ family MFS transporter</fullName>
    </submittedName>
</protein>
<feature type="transmembrane region" description="Helical" evidence="4">
    <location>
        <begin position="82"/>
        <end position="100"/>
    </location>
</feature>